<dbReference type="InterPro" id="IPR011059">
    <property type="entry name" value="Metal-dep_hydrolase_composite"/>
</dbReference>
<comment type="caution">
    <text evidence="4">The sequence shown here is derived from an EMBL/GenBank/DDBJ whole genome shotgun (WGS) entry which is preliminary data.</text>
</comment>
<dbReference type="Proteomes" id="UP000181884">
    <property type="component" value="Unassembled WGS sequence"/>
</dbReference>
<dbReference type="STRING" id="214095.RU97_GL001088"/>
<evidence type="ECO:0000256" key="2">
    <source>
        <dbReference type="PIRSR" id="PIRSR039004-2"/>
    </source>
</evidence>
<dbReference type="AlphaFoldDB" id="A0A1L8RID2"/>
<feature type="binding site" evidence="1">
    <location>
        <position position="208"/>
    </location>
    <ligand>
        <name>Zn(2+)</name>
        <dbReference type="ChEBI" id="CHEBI:29105"/>
        <label>2</label>
    </ligand>
</feature>
<dbReference type="InterPro" id="IPR020043">
    <property type="entry name" value="Deacetylase_Atu3266-like"/>
</dbReference>
<feature type="binding site" evidence="1">
    <location>
        <position position="185"/>
    </location>
    <ligand>
        <name>Zn(2+)</name>
        <dbReference type="ChEBI" id="CHEBI:29105"/>
        <label>2</label>
    </ligand>
</feature>
<reference evidence="4 5" key="1">
    <citation type="submission" date="2014-12" db="EMBL/GenBank/DDBJ databases">
        <title>Draft genome sequences of 29 type strains of Enterococci.</title>
        <authorList>
            <person name="Zhong Z."/>
            <person name="Sun Z."/>
            <person name="Liu W."/>
            <person name="Zhang W."/>
            <person name="Zhang H."/>
        </authorList>
    </citation>
    <scope>NUCLEOTIDE SEQUENCE [LARGE SCALE GENOMIC DNA]</scope>
    <source>
        <strain evidence="4 5">DSM 17029</strain>
    </source>
</reference>
<dbReference type="EMBL" id="JXKH01000002">
    <property type="protein sequence ID" value="OJG19517.1"/>
    <property type="molecule type" value="Genomic_DNA"/>
</dbReference>
<dbReference type="InterPro" id="IPR047601">
    <property type="entry name" value="EF_0837-like"/>
</dbReference>
<name>A0A1L8RID2_9ENTE</name>
<sequence length="375" mass="41658">MFDLKIQNAKTITGERLSLAVKDGKIVKISEQIEEPAKEILTLATDEYLSAGWIDDHVHCFEEMNLYYDYPDAIGVEKGVTTVIDAGTTGSENIGRFYELAQAAKTNVYALVNISKFGIVEQDELADLTKVQSDLVRQALTEFPEFIVGIKARMSKTVIGENGIHPLLMAKTIQKENDNLPLMVHIGSNPPELSDILKTMTAKDVLTHCFNGKPNGILDQQTDKIKDFVWEAYHKGVIFDIGHGTDSFNFHVAETARQEGLICHSISTDIYIRNRQNGPVYDMATTLEKLHLVGYSWTEILDKITRVPAENFGLSNKGHLSVGYDTDLTIFKLKQGEKTLTDSNGNQRIATELIEPTQTIIGGKVYQVPATVGTH</sequence>
<evidence type="ECO:0000313" key="4">
    <source>
        <dbReference type="EMBL" id="OJG19517.1"/>
    </source>
</evidence>
<accession>A0A1L8RID2</accession>
<gene>
    <name evidence="4" type="ORF">RU97_GL001088</name>
</gene>
<proteinExistence type="predicted"/>
<feature type="binding site" description="via carbamate group" evidence="1">
    <location>
        <position position="151"/>
    </location>
    <ligand>
        <name>Zn(2+)</name>
        <dbReference type="ChEBI" id="CHEBI:29105"/>
        <label>2</label>
    </ligand>
</feature>
<dbReference type="RefSeq" id="WP_067390284.1">
    <property type="nucleotide sequence ID" value="NZ_JXKH01000002.1"/>
</dbReference>
<keyword evidence="1" id="KW-0479">Metal-binding</keyword>
<evidence type="ECO:0000256" key="1">
    <source>
        <dbReference type="PIRSR" id="PIRSR039004-1"/>
    </source>
</evidence>
<organism evidence="4 5">
    <name type="scientific">Enterococcus canis</name>
    <dbReference type="NCBI Taxonomy" id="214095"/>
    <lineage>
        <taxon>Bacteria</taxon>
        <taxon>Bacillati</taxon>
        <taxon>Bacillota</taxon>
        <taxon>Bacilli</taxon>
        <taxon>Lactobacillales</taxon>
        <taxon>Enterococcaceae</taxon>
        <taxon>Enterococcus</taxon>
    </lineage>
</organism>
<dbReference type="GO" id="GO:0016810">
    <property type="term" value="F:hydrolase activity, acting on carbon-nitrogen (but not peptide) bonds"/>
    <property type="evidence" value="ECO:0007669"/>
    <property type="project" value="InterPro"/>
</dbReference>
<evidence type="ECO:0000313" key="5">
    <source>
        <dbReference type="Proteomes" id="UP000181884"/>
    </source>
</evidence>
<dbReference type="NCBIfam" id="TIGR03583">
    <property type="entry name" value="EF_0837"/>
    <property type="match status" value="1"/>
</dbReference>
<feature type="binding site" description="via carbamate group" evidence="1">
    <location>
        <position position="151"/>
    </location>
    <ligand>
        <name>Zn(2+)</name>
        <dbReference type="ChEBI" id="CHEBI:29105"/>
        <label>1</label>
    </ligand>
</feature>
<dbReference type="InterPro" id="IPR032466">
    <property type="entry name" value="Metal_Hydrolase"/>
</dbReference>
<dbReference type="NCBIfam" id="NF006689">
    <property type="entry name" value="PRK09237.1"/>
    <property type="match status" value="1"/>
</dbReference>
<dbReference type="Gene3D" id="2.30.40.10">
    <property type="entry name" value="Urease, subunit C, domain 1"/>
    <property type="match status" value="1"/>
</dbReference>
<keyword evidence="1" id="KW-0862">Zinc</keyword>
<dbReference type="GO" id="GO:0019213">
    <property type="term" value="F:deacetylase activity"/>
    <property type="evidence" value="ECO:0007669"/>
    <property type="project" value="InterPro"/>
</dbReference>
<dbReference type="Gene3D" id="3.20.20.140">
    <property type="entry name" value="Metal-dependent hydrolases"/>
    <property type="match status" value="1"/>
</dbReference>
<dbReference type="SUPFAM" id="SSF51556">
    <property type="entry name" value="Metallo-dependent hydrolases"/>
    <property type="match status" value="1"/>
</dbReference>
<feature type="site" description="Transition state stabilizer" evidence="3">
    <location>
        <position position="153"/>
    </location>
</feature>
<feature type="binding site" evidence="1">
    <location>
        <position position="59"/>
    </location>
    <ligand>
        <name>Zn(2+)</name>
        <dbReference type="ChEBI" id="CHEBI:29105"/>
        <label>1</label>
    </ligand>
</feature>
<evidence type="ECO:0000256" key="3">
    <source>
        <dbReference type="PIRSR" id="PIRSR039004-3"/>
    </source>
</evidence>
<protein>
    <submittedName>
        <fullName evidence="4">Dihydroorotase</fullName>
    </submittedName>
</protein>
<dbReference type="SUPFAM" id="SSF51338">
    <property type="entry name" value="Composite domain of metallo-dependent hydrolases"/>
    <property type="match status" value="1"/>
</dbReference>
<feature type="binding site" evidence="1">
    <location>
        <position position="57"/>
    </location>
    <ligand>
        <name>Zn(2+)</name>
        <dbReference type="ChEBI" id="CHEBI:29105"/>
        <label>1</label>
    </ligand>
</feature>
<dbReference type="PANTHER" id="PTHR42717:SF1">
    <property type="entry name" value="IMIDAZOLONEPROPIONASE AND RELATED AMIDOHYDROLASES"/>
    <property type="match status" value="1"/>
</dbReference>
<keyword evidence="5" id="KW-1185">Reference proteome</keyword>
<dbReference type="PANTHER" id="PTHR42717">
    <property type="entry name" value="DIHYDROOROTASE-RELATED"/>
    <property type="match status" value="1"/>
</dbReference>
<feature type="modified residue" description="N6-carboxylysine" evidence="2">
    <location>
        <position position="151"/>
    </location>
</feature>
<feature type="binding site" evidence="1">
    <location>
        <position position="269"/>
    </location>
    <ligand>
        <name>Zn(2+)</name>
        <dbReference type="ChEBI" id="CHEBI:29105"/>
        <label>1</label>
    </ligand>
</feature>
<dbReference type="PIRSF" id="PIRSF039004">
    <property type="entry name" value="ADE_EF_0837"/>
    <property type="match status" value="1"/>
</dbReference>
<dbReference type="GO" id="GO:0046872">
    <property type="term" value="F:metal ion binding"/>
    <property type="evidence" value="ECO:0007669"/>
    <property type="project" value="UniProtKB-KW"/>
</dbReference>
<dbReference type="Pfam" id="PF22647">
    <property type="entry name" value="EF_0837-like_N"/>
    <property type="match status" value="1"/>
</dbReference>